<accession>A0A4Y2HEP3</accession>
<dbReference type="AlphaFoldDB" id="A0A4Y2HEP3"/>
<dbReference type="EMBL" id="BGPR01001888">
    <property type="protein sequence ID" value="GBM63758.1"/>
    <property type="molecule type" value="Genomic_DNA"/>
</dbReference>
<name>A0A4Y2HEP3_ARAVE</name>
<sequence length="109" mass="12377">MAQTETQEDVVFGTNTFVECPVIELLRSARWEVEGYGGRNHRAILYVDRLGSPLECERLWNLSLEFHPLCELFHLLLRYPLSSAFAISVDFPGNGLANHSRIFYGGTNC</sequence>
<evidence type="ECO:0000313" key="1">
    <source>
        <dbReference type="EMBL" id="GBM63758.1"/>
    </source>
</evidence>
<evidence type="ECO:0000313" key="2">
    <source>
        <dbReference type="Proteomes" id="UP000499080"/>
    </source>
</evidence>
<proteinExistence type="predicted"/>
<keyword evidence="2" id="KW-1185">Reference proteome</keyword>
<comment type="caution">
    <text evidence="1">The sequence shown here is derived from an EMBL/GenBank/DDBJ whole genome shotgun (WGS) entry which is preliminary data.</text>
</comment>
<dbReference type="Proteomes" id="UP000499080">
    <property type="component" value="Unassembled WGS sequence"/>
</dbReference>
<protein>
    <submittedName>
        <fullName evidence="1">Uncharacterized protein</fullName>
    </submittedName>
</protein>
<gene>
    <name evidence="1" type="ORF">AVEN_43370_1</name>
</gene>
<reference evidence="1 2" key="1">
    <citation type="journal article" date="2019" name="Sci. Rep.">
        <title>Orb-weaving spider Araneus ventricosus genome elucidates the spidroin gene catalogue.</title>
        <authorList>
            <person name="Kono N."/>
            <person name="Nakamura H."/>
            <person name="Ohtoshi R."/>
            <person name="Moran D.A.P."/>
            <person name="Shinohara A."/>
            <person name="Yoshida Y."/>
            <person name="Fujiwara M."/>
            <person name="Mori M."/>
            <person name="Tomita M."/>
            <person name="Arakawa K."/>
        </authorList>
    </citation>
    <scope>NUCLEOTIDE SEQUENCE [LARGE SCALE GENOMIC DNA]</scope>
</reference>
<organism evidence="1 2">
    <name type="scientific">Araneus ventricosus</name>
    <name type="common">Orbweaver spider</name>
    <name type="synonym">Epeira ventricosa</name>
    <dbReference type="NCBI Taxonomy" id="182803"/>
    <lineage>
        <taxon>Eukaryota</taxon>
        <taxon>Metazoa</taxon>
        <taxon>Ecdysozoa</taxon>
        <taxon>Arthropoda</taxon>
        <taxon>Chelicerata</taxon>
        <taxon>Arachnida</taxon>
        <taxon>Araneae</taxon>
        <taxon>Araneomorphae</taxon>
        <taxon>Entelegynae</taxon>
        <taxon>Araneoidea</taxon>
        <taxon>Araneidae</taxon>
        <taxon>Araneus</taxon>
    </lineage>
</organism>